<proteinExistence type="inferred from homology"/>
<evidence type="ECO:0000313" key="6">
    <source>
        <dbReference type="EMBL" id="TXF12130.1"/>
    </source>
</evidence>
<dbReference type="GO" id="GO:0003677">
    <property type="term" value="F:DNA binding"/>
    <property type="evidence" value="ECO:0007669"/>
    <property type="project" value="UniProtKB-KW"/>
</dbReference>
<keyword evidence="5" id="KW-0233">DNA recombination</keyword>
<comment type="similarity">
    <text evidence="2">Belongs to the transposase mutator family.</text>
</comment>
<dbReference type="InParanoid" id="A0A5C7EV21"/>
<organism evidence="6 7">
    <name type="scientific">Pelomicrobium methylotrophicum</name>
    <dbReference type="NCBI Taxonomy" id="2602750"/>
    <lineage>
        <taxon>Bacteria</taxon>
        <taxon>Pseudomonadati</taxon>
        <taxon>Pseudomonadota</taxon>
        <taxon>Hydrogenophilia</taxon>
        <taxon>Hydrogenophilia incertae sedis</taxon>
        <taxon>Pelomicrobium</taxon>
    </lineage>
</organism>
<evidence type="ECO:0000256" key="1">
    <source>
        <dbReference type="ARBA" id="ARBA00002190"/>
    </source>
</evidence>
<dbReference type="EMBL" id="VPFL01000008">
    <property type="protein sequence ID" value="TXF12130.1"/>
    <property type="molecule type" value="Genomic_DNA"/>
</dbReference>
<keyword evidence="3" id="KW-0815">Transposition</keyword>
<dbReference type="Pfam" id="PF00872">
    <property type="entry name" value="Transposase_mut"/>
    <property type="match status" value="1"/>
</dbReference>
<keyword evidence="4" id="KW-0238">DNA-binding</keyword>
<comment type="caution">
    <text evidence="6">The sequence shown here is derived from an EMBL/GenBank/DDBJ whole genome shotgun (WGS) entry which is preliminary data.</text>
</comment>
<dbReference type="InterPro" id="IPR001207">
    <property type="entry name" value="Transposase_mutator"/>
</dbReference>
<keyword evidence="7" id="KW-1185">Reference proteome</keyword>
<accession>A0A5C7EV21</accession>
<gene>
    <name evidence="6" type="ORF">FR698_07755</name>
</gene>
<dbReference type="RefSeq" id="WP_147799622.1">
    <property type="nucleotide sequence ID" value="NZ_VPFL01000008.1"/>
</dbReference>
<dbReference type="Proteomes" id="UP000321201">
    <property type="component" value="Unassembled WGS sequence"/>
</dbReference>
<dbReference type="GO" id="GO:0004803">
    <property type="term" value="F:transposase activity"/>
    <property type="evidence" value="ECO:0007669"/>
    <property type="project" value="InterPro"/>
</dbReference>
<evidence type="ECO:0000256" key="5">
    <source>
        <dbReference type="ARBA" id="ARBA00023172"/>
    </source>
</evidence>
<evidence type="ECO:0000256" key="4">
    <source>
        <dbReference type="ARBA" id="ARBA00023125"/>
    </source>
</evidence>
<evidence type="ECO:0008006" key="8">
    <source>
        <dbReference type="Google" id="ProtNLM"/>
    </source>
</evidence>
<dbReference type="AlphaFoldDB" id="A0A5C7EV21"/>
<comment type="function">
    <text evidence="1">Required for the transposition of the insertion element.</text>
</comment>
<name>A0A5C7EV21_9PROT</name>
<evidence type="ECO:0000256" key="2">
    <source>
        <dbReference type="ARBA" id="ARBA00010961"/>
    </source>
</evidence>
<dbReference type="OrthoDB" id="9793302at2"/>
<sequence length="85" mass="9238">MRHVSVRVAIGVDSDGYRKAFGIAEGTRRRGGSTFSKHPKDQGIKGARILIPDACPGLVESLAKVFPQALWQRCFSVVPKGKCAR</sequence>
<dbReference type="GO" id="GO:0006313">
    <property type="term" value="P:DNA transposition"/>
    <property type="evidence" value="ECO:0007669"/>
    <property type="project" value="InterPro"/>
</dbReference>
<evidence type="ECO:0000256" key="3">
    <source>
        <dbReference type="ARBA" id="ARBA00022578"/>
    </source>
</evidence>
<protein>
    <recommendedName>
        <fullName evidence="8">Transposase</fullName>
    </recommendedName>
</protein>
<reference evidence="6 7" key="1">
    <citation type="submission" date="2019-08" db="EMBL/GenBank/DDBJ databases">
        <title>Pelomicrobium methylotrophicum gen. nov., sp. nov. a moderately thermophilic, facultatively anaerobic, lithoautotrophic and methylotrophic bacterium isolated from a terrestrial mud volcano.</title>
        <authorList>
            <person name="Slobodkina G.B."/>
            <person name="Merkel A.Y."/>
            <person name="Slobodkin A.I."/>
        </authorList>
    </citation>
    <scope>NUCLEOTIDE SEQUENCE [LARGE SCALE GENOMIC DNA]</scope>
    <source>
        <strain evidence="6 7">SM250</strain>
    </source>
</reference>
<evidence type="ECO:0000313" key="7">
    <source>
        <dbReference type="Proteomes" id="UP000321201"/>
    </source>
</evidence>